<dbReference type="Proteomes" id="UP001597083">
    <property type="component" value="Unassembled WGS sequence"/>
</dbReference>
<evidence type="ECO:0000256" key="2">
    <source>
        <dbReference type="ARBA" id="ARBA00023235"/>
    </source>
</evidence>
<proteinExistence type="inferred from homology"/>
<evidence type="ECO:0000313" key="5">
    <source>
        <dbReference type="Proteomes" id="UP001597083"/>
    </source>
</evidence>
<dbReference type="EMBL" id="JBHTIR010004160">
    <property type="protein sequence ID" value="MFD0856540.1"/>
    <property type="molecule type" value="Genomic_DNA"/>
</dbReference>
<dbReference type="Pfam" id="PF10432">
    <property type="entry name" value="bact-PGI_C"/>
    <property type="match status" value="1"/>
</dbReference>
<evidence type="ECO:0000313" key="4">
    <source>
        <dbReference type="EMBL" id="MFD0856540.1"/>
    </source>
</evidence>
<keyword evidence="5" id="KW-1185">Reference proteome</keyword>
<comment type="caution">
    <text evidence="4">The sequence shown here is derived from an EMBL/GenBank/DDBJ whole genome shotgun (WGS) entry which is preliminary data.</text>
</comment>
<organism evidence="4 5">
    <name type="scientific">Actinomadura adrarensis</name>
    <dbReference type="NCBI Taxonomy" id="1819600"/>
    <lineage>
        <taxon>Bacteria</taxon>
        <taxon>Bacillati</taxon>
        <taxon>Actinomycetota</taxon>
        <taxon>Actinomycetes</taxon>
        <taxon>Streptosporangiales</taxon>
        <taxon>Thermomonosporaceae</taxon>
        <taxon>Actinomadura</taxon>
    </lineage>
</organism>
<gene>
    <name evidence="4" type="ORF">ACFQ07_30155</name>
</gene>
<evidence type="ECO:0000256" key="1">
    <source>
        <dbReference type="ARBA" id="ARBA00010523"/>
    </source>
</evidence>
<evidence type="ECO:0000259" key="3">
    <source>
        <dbReference type="Pfam" id="PF10432"/>
    </source>
</evidence>
<dbReference type="SUPFAM" id="SSF53697">
    <property type="entry name" value="SIS domain"/>
    <property type="match status" value="1"/>
</dbReference>
<feature type="non-terminal residue" evidence="4">
    <location>
        <position position="1"/>
    </location>
</feature>
<feature type="domain" description="Bifunctional glucose-6-phosphate/mannose-6-phosphate isomerase C-terminal" evidence="3">
    <location>
        <begin position="3"/>
        <end position="87"/>
    </location>
</feature>
<name>A0ABW3CQM1_9ACTN</name>
<sequence>EAEHGLHLVVLRDTEEHPKVARRREVSVELAQARGIAVTEIAAEGDHPLERIATLIALGDYVTVYLAIALGADPTPVSAIQELKARIADT</sequence>
<comment type="similarity">
    <text evidence="1">Belongs to the PGI/PMI family.</text>
</comment>
<keyword evidence="2" id="KW-0413">Isomerase</keyword>
<accession>A0ABW3CQM1</accession>
<protein>
    <submittedName>
        <fullName evidence="4">SIS domain-containing protein</fullName>
    </submittedName>
</protein>
<dbReference type="Gene3D" id="3.40.50.10490">
    <property type="entry name" value="Glucose-6-phosphate isomerase like protein, domain 1"/>
    <property type="match status" value="1"/>
</dbReference>
<dbReference type="InterPro" id="IPR046348">
    <property type="entry name" value="SIS_dom_sf"/>
</dbReference>
<reference evidence="5" key="1">
    <citation type="journal article" date="2019" name="Int. J. Syst. Evol. Microbiol.">
        <title>The Global Catalogue of Microorganisms (GCM) 10K type strain sequencing project: providing services to taxonomists for standard genome sequencing and annotation.</title>
        <authorList>
            <consortium name="The Broad Institute Genomics Platform"/>
            <consortium name="The Broad Institute Genome Sequencing Center for Infectious Disease"/>
            <person name="Wu L."/>
            <person name="Ma J."/>
        </authorList>
    </citation>
    <scope>NUCLEOTIDE SEQUENCE [LARGE SCALE GENOMIC DNA]</scope>
    <source>
        <strain evidence="5">JCM 31696</strain>
    </source>
</reference>
<dbReference type="InterPro" id="IPR019490">
    <property type="entry name" value="Glu6P/Mann6P_isomerase_C"/>
</dbReference>